<dbReference type="Proteomes" id="UP000189431">
    <property type="component" value="Unassembled WGS sequence"/>
</dbReference>
<comment type="caution">
    <text evidence="1">The sequence shown here is derived from an EMBL/GenBank/DDBJ whole genome shotgun (WGS) entry which is preliminary data.</text>
</comment>
<dbReference type="Gene3D" id="3.30.70.2540">
    <property type="entry name" value="CRISPR-associated endoribonuclease Cas6/Csy4"/>
    <property type="match status" value="1"/>
</dbReference>
<protein>
    <submittedName>
        <fullName evidence="1">Type I-F CRISPR-associated endoribonuclease Cas6/Csy4</fullName>
    </submittedName>
</protein>
<dbReference type="Pfam" id="PF09618">
    <property type="entry name" value="Cas_Csy4"/>
    <property type="match status" value="1"/>
</dbReference>
<dbReference type="InterPro" id="IPR013396">
    <property type="entry name" value="CRISPR-assoc_prot_Csy4"/>
</dbReference>
<evidence type="ECO:0000313" key="2">
    <source>
        <dbReference type="Proteomes" id="UP000189431"/>
    </source>
</evidence>
<proteinExistence type="predicted"/>
<organism evidence="1 2">
    <name type="scientific">Salinivibrio costicola subsp. alcaliphilus</name>
    <dbReference type="NCBI Taxonomy" id="272773"/>
    <lineage>
        <taxon>Bacteria</taxon>
        <taxon>Pseudomonadati</taxon>
        <taxon>Pseudomonadota</taxon>
        <taxon>Gammaproteobacteria</taxon>
        <taxon>Vibrionales</taxon>
        <taxon>Vibrionaceae</taxon>
        <taxon>Salinivibrio</taxon>
    </lineage>
</organism>
<dbReference type="NCBIfam" id="TIGR02563">
    <property type="entry name" value="cas_Csy4"/>
    <property type="match status" value="1"/>
</dbReference>
<evidence type="ECO:0000313" key="1">
    <source>
        <dbReference type="EMBL" id="OOF32723.1"/>
    </source>
</evidence>
<dbReference type="EMBL" id="MUFR01000064">
    <property type="protein sequence ID" value="OOF32723.1"/>
    <property type="molecule type" value="Genomic_DNA"/>
</dbReference>
<keyword evidence="2" id="KW-1185">Reference proteome</keyword>
<dbReference type="CDD" id="cd09739">
    <property type="entry name" value="Cas6_I-F"/>
    <property type="match status" value="1"/>
</dbReference>
<name>A0ABX3KN17_SALCS</name>
<accession>A0ABX3KN17</accession>
<dbReference type="RefSeq" id="WP_077670174.1">
    <property type="nucleotide sequence ID" value="NZ_MUFR01000064.1"/>
</dbReference>
<sequence>MNFYIELQLLPDQEVNLGFLWQKVFQQVHIALVEHKVASNQSQVAVGFPDYRQAKFPLGSKLRLFAKEQATLEKLDIHRWLTRLEDYVHIKGVKPVPNDVTYVSFVRKQVKSPERIERNMQQKAALWAAKSGQSLSECLAVLEQSKPTEPCRLPFIYLHSQQTKQRSPDKSSKFPLFIQMQQQSTSQDGSFDCYGLSSKVNGQSALATVPHF</sequence>
<dbReference type="InterPro" id="IPR042564">
    <property type="entry name" value="CRISPR-Cas6/Csy4_sf"/>
</dbReference>
<reference evidence="2" key="1">
    <citation type="submission" date="2017-01" db="EMBL/GenBank/DDBJ databases">
        <title>Draft genome of the species Salinivibrio costicola subsp. alcaliphilus.</title>
        <authorList>
            <person name="Lopez-Hermoso C."/>
            <person name="De La Haba R."/>
            <person name="Sanchez-Porro C."/>
            <person name="Ventosa A."/>
        </authorList>
    </citation>
    <scope>NUCLEOTIDE SEQUENCE [LARGE SCALE GENOMIC DNA]</scope>
    <source>
        <strain evidence="2">CBH448</strain>
    </source>
</reference>
<gene>
    <name evidence="1" type="ORF">BZJ21_14580</name>
</gene>